<name>A0A238Z672_9PSEU</name>
<dbReference type="RefSeq" id="WP_089302720.1">
    <property type="nucleotide sequence ID" value="NZ_FZNW01000019.1"/>
</dbReference>
<protein>
    <submittedName>
        <fullName evidence="2">Dienelactone hydrolase</fullName>
    </submittedName>
</protein>
<gene>
    <name evidence="2" type="ORF">SAMN06265360_11935</name>
</gene>
<organism evidence="2 3">
    <name type="scientific">Haloechinothrix alba</name>
    <dbReference type="NCBI Taxonomy" id="664784"/>
    <lineage>
        <taxon>Bacteria</taxon>
        <taxon>Bacillati</taxon>
        <taxon>Actinomycetota</taxon>
        <taxon>Actinomycetes</taxon>
        <taxon>Pseudonocardiales</taxon>
        <taxon>Pseudonocardiaceae</taxon>
        <taxon>Haloechinothrix</taxon>
    </lineage>
</organism>
<evidence type="ECO:0000259" key="1">
    <source>
        <dbReference type="Pfam" id="PF00561"/>
    </source>
</evidence>
<dbReference type="SUPFAM" id="SSF53474">
    <property type="entry name" value="alpha/beta-Hydrolases"/>
    <property type="match status" value="1"/>
</dbReference>
<keyword evidence="3" id="KW-1185">Reference proteome</keyword>
<dbReference type="Proteomes" id="UP000198348">
    <property type="component" value="Unassembled WGS sequence"/>
</dbReference>
<dbReference type="AlphaFoldDB" id="A0A238Z672"/>
<proteinExistence type="predicted"/>
<accession>A0A238Z672</accession>
<sequence length="214" mass="23016">MIVPLKIDIGAATVHGAMMPPDGVDKGLVVFVHGSGSSRHSPRIRAMARGLQAEGFGALLLDLLSTHEERIDARTGGYRLDVEFLAARLVHSLDRVWLGQGLQAMPVGLLGSGRGAAVALLAAARVPHMVRAVVSHSGRPELAGAALTRVRAPTLFVVDERDEHLLELNHNAAALMVAHDVRTVPGADHVESDAHTLEQVTKYAGEWFTHHVRW</sequence>
<dbReference type="InterPro" id="IPR000073">
    <property type="entry name" value="AB_hydrolase_1"/>
</dbReference>
<dbReference type="InterPro" id="IPR029058">
    <property type="entry name" value="AB_hydrolase_fold"/>
</dbReference>
<dbReference type="Pfam" id="PF00561">
    <property type="entry name" value="Abhydrolase_1"/>
    <property type="match status" value="1"/>
</dbReference>
<dbReference type="GO" id="GO:0016787">
    <property type="term" value="F:hydrolase activity"/>
    <property type="evidence" value="ECO:0007669"/>
    <property type="project" value="UniProtKB-KW"/>
</dbReference>
<dbReference type="EMBL" id="FZNW01000019">
    <property type="protein sequence ID" value="SNR78303.1"/>
    <property type="molecule type" value="Genomic_DNA"/>
</dbReference>
<feature type="domain" description="AB hydrolase-1" evidence="1">
    <location>
        <begin position="28"/>
        <end position="140"/>
    </location>
</feature>
<evidence type="ECO:0000313" key="2">
    <source>
        <dbReference type="EMBL" id="SNR78303.1"/>
    </source>
</evidence>
<dbReference type="Gene3D" id="3.40.50.1820">
    <property type="entry name" value="alpha/beta hydrolase"/>
    <property type="match status" value="1"/>
</dbReference>
<keyword evidence="2" id="KW-0378">Hydrolase</keyword>
<evidence type="ECO:0000313" key="3">
    <source>
        <dbReference type="Proteomes" id="UP000198348"/>
    </source>
</evidence>
<reference evidence="3" key="1">
    <citation type="submission" date="2017-06" db="EMBL/GenBank/DDBJ databases">
        <authorList>
            <person name="Varghese N."/>
            <person name="Submissions S."/>
        </authorList>
    </citation>
    <scope>NUCLEOTIDE SEQUENCE [LARGE SCALE GENOMIC DNA]</scope>
    <source>
        <strain evidence="3">DSM 45207</strain>
    </source>
</reference>